<proteinExistence type="predicted"/>
<dbReference type="Proteomes" id="UP000653308">
    <property type="component" value="Unassembled WGS sequence"/>
</dbReference>
<evidence type="ECO:0000313" key="4">
    <source>
        <dbReference type="Proteomes" id="UP000653308"/>
    </source>
</evidence>
<feature type="domain" description="Beta-lactamase class A catalytic" evidence="2">
    <location>
        <begin position="135"/>
        <end position="280"/>
    </location>
</feature>
<dbReference type="PANTHER" id="PTHR35333">
    <property type="entry name" value="BETA-LACTAMASE"/>
    <property type="match status" value="1"/>
</dbReference>
<keyword evidence="1" id="KW-0732">Signal</keyword>
<dbReference type="RefSeq" id="WP_190200645.1">
    <property type="nucleotide sequence ID" value="NZ_BMWE01000019.1"/>
</dbReference>
<dbReference type="Pfam" id="PF13354">
    <property type="entry name" value="Beta-lactamase2"/>
    <property type="match status" value="1"/>
</dbReference>
<organism evidence="3 4">
    <name type="scientific">Streptomyces djakartensis</name>
    <dbReference type="NCBI Taxonomy" id="68193"/>
    <lineage>
        <taxon>Bacteria</taxon>
        <taxon>Bacillati</taxon>
        <taxon>Actinomycetota</taxon>
        <taxon>Actinomycetes</taxon>
        <taxon>Kitasatosporales</taxon>
        <taxon>Streptomycetaceae</taxon>
        <taxon>Streptomyces</taxon>
    </lineage>
</organism>
<evidence type="ECO:0000259" key="2">
    <source>
        <dbReference type="Pfam" id="PF13354"/>
    </source>
</evidence>
<gene>
    <name evidence="3" type="ORF">GCM10010384_55130</name>
</gene>
<dbReference type="EMBL" id="BMWE01000019">
    <property type="protein sequence ID" value="GGY41125.1"/>
    <property type="molecule type" value="Genomic_DNA"/>
</dbReference>
<sequence>MPDGRNRTHTLRICAACAATAIVASLAACSAADTSYEAPSPLTRAGAPAPGAAVPPRENRGATLARALRPILPGGDARLAVAVLDLDSPGQEIVSYGRDAVFDTASIIKVGILAALLLQAQDEGRELTATERRNAEAMIRASDNEATNVLWQVIGEAEGLDAANERLGLTSTRGGPGIRWGLTQTTATDQVKLLRAVFGRGPAVSARSSEGLSRTSRAYIRGLMSQIEEDQDWGISAAGSRGSRWALKNGWLQRSTTGRWVINSIGQVTVHGRRYLVSVLSNGNTSMESGVALVERAAKAAIGAAGARVRPWPWPQ</sequence>
<comment type="caution">
    <text evidence="3">The sequence shown here is derived from an EMBL/GenBank/DDBJ whole genome shotgun (WGS) entry which is preliminary data.</text>
</comment>
<reference evidence="4" key="1">
    <citation type="journal article" date="2019" name="Int. J. Syst. Evol. Microbiol.">
        <title>The Global Catalogue of Microorganisms (GCM) 10K type strain sequencing project: providing services to taxonomists for standard genome sequencing and annotation.</title>
        <authorList>
            <consortium name="The Broad Institute Genomics Platform"/>
            <consortium name="The Broad Institute Genome Sequencing Center for Infectious Disease"/>
            <person name="Wu L."/>
            <person name="Ma J."/>
        </authorList>
    </citation>
    <scope>NUCLEOTIDE SEQUENCE [LARGE SCALE GENOMIC DNA]</scope>
    <source>
        <strain evidence="4">JCM 4957</strain>
    </source>
</reference>
<evidence type="ECO:0000313" key="3">
    <source>
        <dbReference type="EMBL" id="GGY41125.1"/>
    </source>
</evidence>
<protein>
    <recommendedName>
        <fullName evidence="2">Beta-lactamase class A catalytic domain-containing protein</fullName>
    </recommendedName>
</protein>
<dbReference type="Gene3D" id="3.40.710.10">
    <property type="entry name" value="DD-peptidase/beta-lactamase superfamily"/>
    <property type="match status" value="1"/>
</dbReference>
<dbReference type="InterPro" id="IPR012338">
    <property type="entry name" value="Beta-lactam/transpept-like"/>
</dbReference>
<accession>A0ABQ3ABS6</accession>
<dbReference type="InterPro" id="IPR045155">
    <property type="entry name" value="Beta-lactam_cat"/>
</dbReference>
<dbReference type="SUPFAM" id="SSF56601">
    <property type="entry name" value="beta-lactamase/transpeptidase-like"/>
    <property type="match status" value="1"/>
</dbReference>
<feature type="signal peptide" evidence="1">
    <location>
        <begin position="1"/>
        <end position="27"/>
    </location>
</feature>
<dbReference type="PANTHER" id="PTHR35333:SF3">
    <property type="entry name" value="BETA-LACTAMASE-TYPE TRANSPEPTIDASE FOLD CONTAINING PROTEIN"/>
    <property type="match status" value="1"/>
</dbReference>
<dbReference type="PROSITE" id="PS51257">
    <property type="entry name" value="PROKAR_LIPOPROTEIN"/>
    <property type="match status" value="1"/>
</dbReference>
<name>A0ABQ3ABS6_9ACTN</name>
<keyword evidence="4" id="KW-1185">Reference proteome</keyword>
<dbReference type="InterPro" id="IPR000871">
    <property type="entry name" value="Beta-lactam_class-A"/>
</dbReference>
<evidence type="ECO:0000256" key="1">
    <source>
        <dbReference type="SAM" id="SignalP"/>
    </source>
</evidence>
<feature type="chain" id="PRO_5046572541" description="Beta-lactamase class A catalytic domain-containing protein" evidence="1">
    <location>
        <begin position="28"/>
        <end position="316"/>
    </location>
</feature>